<organism evidence="1 2">
    <name type="scientific">Chryseobacterium gallinarum</name>
    <dbReference type="NCBI Taxonomy" id="1324352"/>
    <lineage>
        <taxon>Bacteria</taxon>
        <taxon>Pseudomonadati</taxon>
        <taxon>Bacteroidota</taxon>
        <taxon>Flavobacteriia</taxon>
        <taxon>Flavobacteriales</taxon>
        <taxon>Weeksellaceae</taxon>
        <taxon>Chryseobacterium group</taxon>
        <taxon>Chryseobacterium</taxon>
    </lineage>
</organism>
<dbReference type="OrthoDB" id="1257973at2"/>
<accession>A0A0G3M1Y7</accession>
<dbReference type="RefSeq" id="WP_053328094.1">
    <property type="nucleotide sequence ID" value="NZ_CP009928.1"/>
</dbReference>
<name>A0A0G3M1Y7_CHRGL</name>
<dbReference type="STRING" id="1324352.OK18_11660"/>
<reference evidence="1 2" key="1">
    <citation type="submission" date="2014-11" db="EMBL/GenBank/DDBJ databases">
        <authorList>
            <person name="Park G.-S."/>
            <person name="Hong S.-J."/>
            <person name="Jung B.K."/>
            <person name="Khan A.R."/>
            <person name="Kwak Y."/>
            <person name="Shin J.-H."/>
        </authorList>
    </citation>
    <scope>NUCLEOTIDE SEQUENCE [LARGE SCALE GENOMIC DNA]</scope>
    <source>
        <strain evidence="1 2">DSM 27622</strain>
    </source>
</reference>
<proteinExistence type="predicted"/>
<gene>
    <name evidence="1" type="ORF">OK18_11660</name>
</gene>
<dbReference type="AlphaFoldDB" id="A0A0G3M1Y7"/>
<sequence>MKNEIHKHLKFRIGEEQCKHEFKLFYKEEYCCKKYCYDVYEFDKVDSEQLFDLKVEKIMLYYNADVLTKIDYYFKPYLHTKLKVWIEQFIGVAYEQKLINNTYYCSWYIGKYYLILRKLEKEKRIVLSYQKRKKL</sequence>
<dbReference type="PATRIC" id="fig|1324352.5.peg.2431"/>
<dbReference type="EMBL" id="CP009928">
    <property type="protein sequence ID" value="AKK73186.1"/>
    <property type="molecule type" value="Genomic_DNA"/>
</dbReference>
<evidence type="ECO:0000313" key="1">
    <source>
        <dbReference type="EMBL" id="AKK73186.1"/>
    </source>
</evidence>
<dbReference type="Proteomes" id="UP000035213">
    <property type="component" value="Chromosome"/>
</dbReference>
<dbReference type="KEGG" id="cgn:OK18_11660"/>
<protein>
    <submittedName>
        <fullName evidence="1">Uncharacterized protein</fullName>
    </submittedName>
</protein>
<evidence type="ECO:0000313" key="2">
    <source>
        <dbReference type="Proteomes" id="UP000035213"/>
    </source>
</evidence>